<evidence type="ECO:0000313" key="2">
    <source>
        <dbReference type="Proteomes" id="UP000215914"/>
    </source>
</evidence>
<name>A0A9K3J171_HELAN</name>
<proteinExistence type="predicted"/>
<reference evidence="1" key="1">
    <citation type="journal article" date="2017" name="Nature">
        <title>The sunflower genome provides insights into oil metabolism, flowering and Asterid evolution.</title>
        <authorList>
            <person name="Badouin H."/>
            <person name="Gouzy J."/>
            <person name="Grassa C.J."/>
            <person name="Murat F."/>
            <person name="Staton S.E."/>
            <person name="Cottret L."/>
            <person name="Lelandais-Briere C."/>
            <person name="Owens G.L."/>
            <person name="Carrere S."/>
            <person name="Mayjonade B."/>
            <person name="Legrand L."/>
            <person name="Gill N."/>
            <person name="Kane N.C."/>
            <person name="Bowers J.E."/>
            <person name="Hubner S."/>
            <person name="Bellec A."/>
            <person name="Berard A."/>
            <person name="Berges H."/>
            <person name="Blanchet N."/>
            <person name="Boniface M.C."/>
            <person name="Brunel D."/>
            <person name="Catrice O."/>
            <person name="Chaidir N."/>
            <person name="Claudel C."/>
            <person name="Donnadieu C."/>
            <person name="Faraut T."/>
            <person name="Fievet G."/>
            <person name="Helmstetter N."/>
            <person name="King M."/>
            <person name="Knapp S.J."/>
            <person name="Lai Z."/>
            <person name="Le Paslier M.C."/>
            <person name="Lippi Y."/>
            <person name="Lorenzon L."/>
            <person name="Mandel J.R."/>
            <person name="Marage G."/>
            <person name="Marchand G."/>
            <person name="Marquand E."/>
            <person name="Bret-Mestries E."/>
            <person name="Morien E."/>
            <person name="Nambeesan S."/>
            <person name="Nguyen T."/>
            <person name="Pegot-Espagnet P."/>
            <person name="Pouilly N."/>
            <person name="Raftis F."/>
            <person name="Sallet E."/>
            <person name="Schiex T."/>
            <person name="Thomas J."/>
            <person name="Vandecasteele C."/>
            <person name="Vares D."/>
            <person name="Vear F."/>
            <person name="Vautrin S."/>
            <person name="Crespi M."/>
            <person name="Mangin B."/>
            <person name="Burke J.M."/>
            <person name="Salse J."/>
            <person name="Munos S."/>
            <person name="Vincourt P."/>
            <person name="Rieseberg L.H."/>
            <person name="Langlade N.B."/>
        </authorList>
    </citation>
    <scope>NUCLEOTIDE SEQUENCE</scope>
    <source>
        <tissue evidence="1">Leaves</tissue>
    </source>
</reference>
<accession>A0A9K3J171</accession>
<protein>
    <submittedName>
        <fullName evidence="1">Uncharacterized protein</fullName>
    </submittedName>
</protein>
<dbReference type="AlphaFoldDB" id="A0A9K3J171"/>
<keyword evidence="2" id="KW-1185">Reference proteome</keyword>
<reference evidence="1" key="2">
    <citation type="submission" date="2020-06" db="EMBL/GenBank/DDBJ databases">
        <title>Helianthus annuus Genome sequencing and assembly Release 2.</title>
        <authorList>
            <person name="Gouzy J."/>
            <person name="Langlade N."/>
            <person name="Munos S."/>
        </authorList>
    </citation>
    <scope>NUCLEOTIDE SEQUENCE</scope>
    <source>
        <tissue evidence="1">Leaves</tissue>
    </source>
</reference>
<sequence length="71" mass="8071">MLCKIRHVYTMDLIFLTVFERIGRFSIPHFDFNTPNARSTSFLAASCCLLNFFSFGSCGYGKDFTNTDQVG</sequence>
<dbReference type="EMBL" id="MNCJ02000320">
    <property type="protein sequence ID" value="KAF5805825.1"/>
    <property type="molecule type" value="Genomic_DNA"/>
</dbReference>
<gene>
    <name evidence="1" type="ORF">HanXRQr2_Chr05g0214011</name>
</gene>
<evidence type="ECO:0000313" key="1">
    <source>
        <dbReference type="EMBL" id="KAF5805825.1"/>
    </source>
</evidence>
<dbReference type="Gramene" id="mRNA:HanXRQr2_Chr05g0214011">
    <property type="protein sequence ID" value="CDS:HanXRQr2_Chr05g0214011.1"/>
    <property type="gene ID" value="HanXRQr2_Chr05g0214011"/>
</dbReference>
<dbReference type="Proteomes" id="UP000215914">
    <property type="component" value="Unassembled WGS sequence"/>
</dbReference>
<organism evidence="1 2">
    <name type="scientific">Helianthus annuus</name>
    <name type="common">Common sunflower</name>
    <dbReference type="NCBI Taxonomy" id="4232"/>
    <lineage>
        <taxon>Eukaryota</taxon>
        <taxon>Viridiplantae</taxon>
        <taxon>Streptophyta</taxon>
        <taxon>Embryophyta</taxon>
        <taxon>Tracheophyta</taxon>
        <taxon>Spermatophyta</taxon>
        <taxon>Magnoliopsida</taxon>
        <taxon>eudicotyledons</taxon>
        <taxon>Gunneridae</taxon>
        <taxon>Pentapetalae</taxon>
        <taxon>asterids</taxon>
        <taxon>campanulids</taxon>
        <taxon>Asterales</taxon>
        <taxon>Asteraceae</taxon>
        <taxon>Asteroideae</taxon>
        <taxon>Heliantheae alliance</taxon>
        <taxon>Heliantheae</taxon>
        <taxon>Helianthus</taxon>
    </lineage>
</organism>
<comment type="caution">
    <text evidence="1">The sequence shown here is derived from an EMBL/GenBank/DDBJ whole genome shotgun (WGS) entry which is preliminary data.</text>
</comment>